<evidence type="ECO:0000259" key="1">
    <source>
        <dbReference type="Pfam" id="PF02579"/>
    </source>
</evidence>
<gene>
    <name evidence="2" type="ORF">DRZ78_02590</name>
</gene>
<dbReference type="EMBL" id="QMPY01000077">
    <property type="protein sequence ID" value="RLE07659.1"/>
    <property type="molecule type" value="Genomic_DNA"/>
</dbReference>
<dbReference type="Gene3D" id="3.30.420.130">
    <property type="entry name" value="Dinitrogenase iron-molybdenum cofactor biosynthesis domain"/>
    <property type="match status" value="1"/>
</dbReference>
<protein>
    <submittedName>
        <fullName evidence="2">Dinitrogenase iron-molybdenum cofactor</fullName>
    </submittedName>
</protein>
<dbReference type="Proteomes" id="UP000277457">
    <property type="component" value="Unassembled WGS sequence"/>
</dbReference>
<accession>A0A662D459</accession>
<dbReference type="InterPro" id="IPR036105">
    <property type="entry name" value="DiNase_FeMo-co_biosyn_sf"/>
</dbReference>
<comment type="caution">
    <text evidence="2">The sequence shown here is derived from an EMBL/GenBank/DDBJ whole genome shotgun (WGS) entry which is preliminary data.</text>
</comment>
<dbReference type="CDD" id="cd00851">
    <property type="entry name" value="MTH1175"/>
    <property type="match status" value="1"/>
</dbReference>
<dbReference type="InterPro" id="IPR033913">
    <property type="entry name" value="MTH1175_dom"/>
</dbReference>
<proteinExistence type="predicted"/>
<feature type="domain" description="Dinitrogenase iron-molybdenum cofactor biosynthesis" evidence="1">
    <location>
        <begin position="16"/>
        <end position="107"/>
    </location>
</feature>
<name>A0A662D459_UNCAE</name>
<dbReference type="PANTHER" id="PTHR42983">
    <property type="entry name" value="DINITROGENASE IRON-MOLYBDENUM COFACTOR PROTEIN-RELATED"/>
    <property type="match status" value="1"/>
</dbReference>
<dbReference type="Pfam" id="PF02579">
    <property type="entry name" value="Nitro_FeMo-Co"/>
    <property type="match status" value="1"/>
</dbReference>
<dbReference type="SUPFAM" id="SSF53146">
    <property type="entry name" value="Nitrogenase accessory factor-like"/>
    <property type="match status" value="1"/>
</dbReference>
<dbReference type="AlphaFoldDB" id="A0A662D459"/>
<sequence length="115" mass="12608">MSKKIAVASEDHMGLNSRISPHFGRCPYYTLVEVEGDEVKKVTSVENPYHLSHGQPGQVPNFIKHQKAEVIITGGIGPRAIEFFNELGIETVTGASGRVADVVSSYLRGELKRTK</sequence>
<evidence type="ECO:0000313" key="3">
    <source>
        <dbReference type="Proteomes" id="UP000277457"/>
    </source>
</evidence>
<organism evidence="2 3">
    <name type="scientific">Aerophobetes bacterium</name>
    <dbReference type="NCBI Taxonomy" id="2030807"/>
    <lineage>
        <taxon>Bacteria</taxon>
        <taxon>Candidatus Aerophobota</taxon>
    </lineage>
</organism>
<dbReference type="InterPro" id="IPR003731">
    <property type="entry name" value="Di-Nase_FeMo-co_biosynth"/>
</dbReference>
<evidence type="ECO:0000313" key="2">
    <source>
        <dbReference type="EMBL" id="RLE07659.1"/>
    </source>
</evidence>
<dbReference type="PANTHER" id="PTHR42983:SF1">
    <property type="entry name" value="IRON-MOLYBDENUM PROTEIN"/>
    <property type="match status" value="1"/>
</dbReference>
<reference evidence="2 3" key="1">
    <citation type="submission" date="2018-06" db="EMBL/GenBank/DDBJ databases">
        <title>Extensive metabolic versatility and redundancy in microbially diverse, dynamic hydrothermal sediments.</title>
        <authorList>
            <person name="Dombrowski N."/>
            <person name="Teske A."/>
            <person name="Baker B.J."/>
        </authorList>
    </citation>
    <scope>NUCLEOTIDE SEQUENCE [LARGE SCALE GENOMIC DNA]</scope>
    <source>
        <strain evidence="2">B7_G13</strain>
    </source>
</reference>